<dbReference type="PANTHER" id="PTHR24567">
    <property type="entry name" value="CRP FAMILY TRANSCRIPTIONAL REGULATORY PROTEIN"/>
    <property type="match status" value="1"/>
</dbReference>
<dbReference type="PROSITE" id="PS51063">
    <property type="entry name" value="HTH_CRP_2"/>
    <property type="match status" value="1"/>
</dbReference>
<evidence type="ECO:0000256" key="1">
    <source>
        <dbReference type="ARBA" id="ARBA00023015"/>
    </source>
</evidence>
<dbReference type="InterPro" id="IPR036388">
    <property type="entry name" value="WH-like_DNA-bd_sf"/>
</dbReference>
<keyword evidence="1" id="KW-0805">Transcription regulation</keyword>
<dbReference type="GO" id="GO:0003677">
    <property type="term" value="F:DNA binding"/>
    <property type="evidence" value="ECO:0007669"/>
    <property type="project" value="UniProtKB-KW"/>
</dbReference>
<dbReference type="InterPro" id="IPR018490">
    <property type="entry name" value="cNMP-bd_dom_sf"/>
</dbReference>
<dbReference type="InterPro" id="IPR000595">
    <property type="entry name" value="cNMP-bd_dom"/>
</dbReference>
<name>A0ABD4T7S2_9CYAN</name>
<reference evidence="6 7" key="1">
    <citation type="journal article" date="2015" name="Genome Announc.">
        <title>Draft Genome Sequence of Filamentous Marine Cyanobacterium Lyngbya confervoides Strain BDU141951.</title>
        <authorList>
            <person name="Chandrababunaidu M.M."/>
            <person name="Sen D."/>
            <person name="Tripathy S."/>
        </authorList>
    </citation>
    <scope>NUCLEOTIDE SEQUENCE [LARGE SCALE GENOMIC DNA]</scope>
    <source>
        <strain evidence="6 7">BDU141951</strain>
    </source>
</reference>
<proteinExistence type="predicted"/>
<dbReference type="EMBL" id="JTHE03000100">
    <property type="protein sequence ID" value="MCM1984499.1"/>
    <property type="molecule type" value="Genomic_DNA"/>
</dbReference>
<dbReference type="SUPFAM" id="SSF51206">
    <property type="entry name" value="cAMP-binding domain-like"/>
    <property type="match status" value="1"/>
</dbReference>
<evidence type="ECO:0000313" key="6">
    <source>
        <dbReference type="EMBL" id="MCM1984499.1"/>
    </source>
</evidence>
<dbReference type="InterPro" id="IPR014710">
    <property type="entry name" value="RmlC-like_jellyroll"/>
</dbReference>
<feature type="domain" description="Cyclic nucleotide-binding" evidence="4">
    <location>
        <begin position="16"/>
        <end position="136"/>
    </location>
</feature>
<evidence type="ECO:0000256" key="2">
    <source>
        <dbReference type="ARBA" id="ARBA00023125"/>
    </source>
</evidence>
<gene>
    <name evidence="6" type="ORF">QQ91_0016875</name>
</gene>
<dbReference type="Gene3D" id="1.10.10.10">
    <property type="entry name" value="Winged helix-like DNA-binding domain superfamily/Winged helix DNA-binding domain"/>
    <property type="match status" value="1"/>
</dbReference>
<evidence type="ECO:0000259" key="5">
    <source>
        <dbReference type="PROSITE" id="PS51063"/>
    </source>
</evidence>
<evidence type="ECO:0000313" key="7">
    <source>
        <dbReference type="Proteomes" id="UP000031561"/>
    </source>
</evidence>
<comment type="caution">
    <text evidence="6">The sequence shown here is derived from an EMBL/GenBank/DDBJ whole genome shotgun (WGS) entry which is preliminary data.</text>
</comment>
<sequence>MFHDPDLGRWLQSTLLFRNLSTSQCSSLLRISHPQTFQKGDLIFRQGHDALGFYIVQTGRVKIFKVSSTGREQILNIFGPGENFAEVAALDGKPFPASAATLESTTMIFFPRQAFLQLLRECPEIAINMLTSLSQHTRHLTGVIEELSFKDVSQRLASYLLKQSADGCVQASDSLRSVIRLELTKSQLAATLGTIPATLSRAFYRLSQEGLIEVKGAEVLVRDRHRLQRWGQPLDGEEIRTE</sequence>
<dbReference type="CDD" id="cd00038">
    <property type="entry name" value="CAP_ED"/>
    <property type="match status" value="1"/>
</dbReference>
<protein>
    <submittedName>
        <fullName evidence="6">Crp/Fnr family transcriptional regulator</fullName>
    </submittedName>
</protein>
<dbReference type="SMART" id="SM00419">
    <property type="entry name" value="HTH_CRP"/>
    <property type="match status" value="1"/>
</dbReference>
<dbReference type="Pfam" id="PF00027">
    <property type="entry name" value="cNMP_binding"/>
    <property type="match status" value="1"/>
</dbReference>
<keyword evidence="7" id="KW-1185">Reference proteome</keyword>
<keyword evidence="3" id="KW-0804">Transcription</keyword>
<dbReference type="InterPro" id="IPR050397">
    <property type="entry name" value="Env_Response_Regulators"/>
</dbReference>
<dbReference type="PANTHER" id="PTHR24567:SF74">
    <property type="entry name" value="HTH-TYPE TRANSCRIPTIONAL REGULATOR ARCR"/>
    <property type="match status" value="1"/>
</dbReference>
<organism evidence="6 7">
    <name type="scientific">Lyngbya confervoides BDU141951</name>
    <dbReference type="NCBI Taxonomy" id="1574623"/>
    <lineage>
        <taxon>Bacteria</taxon>
        <taxon>Bacillati</taxon>
        <taxon>Cyanobacteriota</taxon>
        <taxon>Cyanophyceae</taxon>
        <taxon>Oscillatoriophycideae</taxon>
        <taxon>Oscillatoriales</taxon>
        <taxon>Microcoleaceae</taxon>
        <taxon>Lyngbya</taxon>
    </lineage>
</organism>
<accession>A0ABD4T7S2</accession>
<dbReference type="AlphaFoldDB" id="A0ABD4T7S2"/>
<dbReference type="Pfam" id="PF13545">
    <property type="entry name" value="HTH_Crp_2"/>
    <property type="match status" value="1"/>
</dbReference>
<dbReference type="PROSITE" id="PS50042">
    <property type="entry name" value="CNMP_BINDING_3"/>
    <property type="match status" value="1"/>
</dbReference>
<dbReference type="RefSeq" id="WP_166276320.1">
    <property type="nucleotide sequence ID" value="NZ_JTHE03000100.1"/>
</dbReference>
<dbReference type="SMART" id="SM00100">
    <property type="entry name" value="cNMP"/>
    <property type="match status" value="1"/>
</dbReference>
<dbReference type="Gene3D" id="2.60.120.10">
    <property type="entry name" value="Jelly Rolls"/>
    <property type="match status" value="1"/>
</dbReference>
<dbReference type="Proteomes" id="UP000031561">
    <property type="component" value="Unassembled WGS sequence"/>
</dbReference>
<dbReference type="InterPro" id="IPR012318">
    <property type="entry name" value="HTH_CRP"/>
</dbReference>
<dbReference type="SUPFAM" id="SSF46785">
    <property type="entry name" value="Winged helix' DNA-binding domain"/>
    <property type="match status" value="1"/>
</dbReference>
<keyword evidence="2" id="KW-0238">DNA-binding</keyword>
<dbReference type="InterPro" id="IPR036390">
    <property type="entry name" value="WH_DNA-bd_sf"/>
</dbReference>
<evidence type="ECO:0000256" key="3">
    <source>
        <dbReference type="ARBA" id="ARBA00023163"/>
    </source>
</evidence>
<evidence type="ECO:0000259" key="4">
    <source>
        <dbReference type="PROSITE" id="PS50042"/>
    </source>
</evidence>
<feature type="domain" description="HTH crp-type" evidence="5">
    <location>
        <begin position="150"/>
        <end position="225"/>
    </location>
</feature>